<evidence type="ECO:0000313" key="3">
    <source>
        <dbReference type="EMBL" id="THH06389.1"/>
    </source>
</evidence>
<dbReference type="Proteomes" id="UP000308199">
    <property type="component" value="Unassembled WGS sequence"/>
</dbReference>
<comment type="caution">
    <text evidence="3">The sequence shown here is derived from an EMBL/GenBank/DDBJ whole genome shotgun (WGS) entry which is preliminary data.</text>
</comment>
<dbReference type="Pfam" id="PF14200">
    <property type="entry name" value="RicinB_lectin_2"/>
    <property type="match status" value="2"/>
</dbReference>
<evidence type="ECO:0000259" key="2">
    <source>
        <dbReference type="Pfam" id="PF14200"/>
    </source>
</evidence>
<feature type="region of interest" description="Disordered" evidence="1">
    <location>
        <begin position="326"/>
        <end position="366"/>
    </location>
</feature>
<protein>
    <recommendedName>
        <fullName evidence="2">Ricin B lectin domain-containing protein</fullName>
    </recommendedName>
</protein>
<reference evidence="3 4" key="1">
    <citation type="submission" date="2019-02" db="EMBL/GenBank/DDBJ databases">
        <title>Genome sequencing of the rare red list fungi Phellinidium pouzarii.</title>
        <authorList>
            <person name="Buettner E."/>
            <person name="Kellner H."/>
        </authorList>
    </citation>
    <scope>NUCLEOTIDE SEQUENCE [LARGE SCALE GENOMIC DNA]</scope>
    <source>
        <strain evidence="3 4">DSM 108285</strain>
    </source>
</reference>
<dbReference type="InterPro" id="IPR000772">
    <property type="entry name" value="Ricin_B_lectin"/>
</dbReference>
<dbReference type="CDD" id="cd00161">
    <property type="entry name" value="beta-trefoil_Ricin-like"/>
    <property type="match status" value="2"/>
</dbReference>
<feature type="domain" description="Ricin B lectin" evidence="2">
    <location>
        <begin position="45"/>
        <end position="127"/>
    </location>
</feature>
<dbReference type="Gene3D" id="2.80.10.50">
    <property type="match status" value="2"/>
</dbReference>
<keyword evidence="4" id="KW-1185">Reference proteome</keyword>
<organism evidence="3 4">
    <name type="scientific">Phellinidium pouzarii</name>
    <dbReference type="NCBI Taxonomy" id="167371"/>
    <lineage>
        <taxon>Eukaryota</taxon>
        <taxon>Fungi</taxon>
        <taxon>Dikarya</taxon>
        <taxon>Basidiomycota</taxon>
        <taxon>Agaricomycotina</taxon>
        <taxon>Agaricomycetes</taxon>
        <taxon>Hymenochaetales</taxon>
        <taxon>Hymenochaetaceae</taxon>
        <taxon>Phellinidium</taxon>
    </lineage>
</organism>
<dbReference type="AlphaFoldDB" id="A0A4S4L4X0"/>
<dbReference type="SUPFAM" id="SSF50370">
    <property type="entry name" value="Ricin B-like lectins"/>
    <property type="match status" value="2"/>
</dbReference>
<accession>A0A4S4L4X0</accession>
<dbReference type="OrthoDB" id="3249735at2759"/>
<evidence type="ECO:0000313" key="4">
    <source>
        <dbReference type="Proteomes" id="UP000308199"/>
    </source>
</evidence>
<feature type="compositionally biased region" description="Basic and acidic residues" evidence="1">
    <location>
        <begin position="341"/>
        <end position="366"/>
    </location>
</feature>
<dbReference type="PROSITE" id="PS50231">
    <property type="entry name" value="RICIN_B_LECTIN"/>
    <property type="match status" value="1"/>
</dbReference>
<dbReference type="EMBL" id="SGPK01000199">
    <property type="protein sequence ID" value="THH06389.1"/>
    <property type="molecule type" value="Genomic_DNA"/>
</dbReference>
<dbReference type="InterPro" id="IPR035992">
    <property type="entry name" value="Ricin_B-like_lectins"/>
</dbReference>
<sequence length="366" mass="41916">MTEGAYWIRNKKGKVLGVDLTNPDGIVPLVCQVRFPDHKGLTDHSQMWFIEAVTGRSDTCYLIRNAMSELVLHVKERDSVNGITVFVHEHTGDDRQFWKIELLDDASERISSYRLINICTCTALDQATDRHVVLSSLKDGQQQHWFLEPVTLPTVYSIIHAWTGWYLQYDATKREVIAGTMQSLTPTHSQLWTIEEQKNSDIYVIRNVKYPTKILDLFDSFASGGNTPVVAGTYNKEQTQQWHIRKVDPDDHGNDRVKLVSALAHSVIQVDEGSQYGTMQVQTSSNNIWQSWRVRRYASNVSPRNKDIMRKLKGQIETHVQDLSIHVSPKDTKTSVSSNTNKDKTDGDEYKLRRASRHLEPRDSIH</sequence>
<gene>
    <name evidence="3" type="ORF">EW145_g4130</name>
</gene>
<name>A0A4S4L4X0_9AGAM</name>
<feature type="domain" description="Ricin B lectin" evidence="2">
    <location>
        <begin position="142"/>
        <end position="224"/>
    </location>
</feature>
<proteinExistence type="predicted"/>
<evidence type="ECO:0000256" key="1">
    <source>
        <dbReference type="SAM" id="MobiDB-lite"/>
    </source>
</evidence>